<proteinExistence type="predicted"/>
<name>A0A6J6SQ77_9ZZZZ</name>
<feature type="compositionally biased region" description="Polar residues" evidence="1">
    <location>
        <begin position="1"/>
        <end position="10"/>
    </location>
</feature>
<organism evidence="2">
    <name type="scientific">freshwater metagenome</name>
    <dbReference type="NCBI Taxonomy" id="449393"/>
    <lineage>
        <taxon>unclassified sequences</taxon>
        <taxon>metagenomes</taxon>
        <taxon>ecological metagenomes</taxon>
    </lineage>
</organism>
<accession>A0A6J6SQ77</accession>
<feature type="region of interest" description="Disordered" evidence="1">
    <location>
        <begin position="1"/>
        <end position="21"/>
    </location>
</feature>
<protein>
    <submittedName>
        <fullName evidence="2">Unannotated protein</fullName>
    </submittedName>
</protein>
<reference evidence="2" key="1">
    <citation type="submission" date="2020-05" db="EMBL/GenBank/DDBJ databases">
        <authorList>
            <person name="Chiriac C."/>
            <person name="Salcher M."/>
            <person name="Ghai R."/>
            <person name="Kavagutti S V."/>
        </authorList>
    </citation>
    <scope>NUCLEOTIDE SEQUENCE</scope>
</reference>
<evidence type="ECO:0000313" key="2">
    <source>
        <dbReference type="EMBL" id="CAB4736980.1"/>
    </source>
</evidence>
<evidence type="ECO:0000256" key="1">
    <source>
        <dbReference type="SAM" id="MobiDB-lite"/>
    </source>
</evidence>
<sequence>MSSRTENPDNSVAKVEDTTSSVLASSKVAATARPATAAVPCPITTTFRIDPDAKRFRTFSGIASSPRATSSRPAFSTILPRKVLRSEAGDSVISLSKKCGAAPRFISRVVISARSISCGSSNNSEPS</sequence>
<gene>
    <name evidence="2" type="ORF">UFOPK2683_01638</name>
</gene>
<dbReference type="AlphaFoldDB" id="A0A6J6SQ77"/>
<dbReference type="EMBL" id="CAEZYK010000148">
    <property type="protein sequence ID" value="CAB4736980.1"/>
    <property type="molecule type" value="Genomic_DNA"/>
</dbReference>